<reference evidence="2" key="1">
    <citation type="submission" date="2013-10" db="EMBL/GenBank/DDBJ databases">
        <title>Genomic analysis of the causative agents of coccidiosis in chickens.</title>
        <authorList>
            <person name="Reid A.J."/>
            <person name="Blake D."/>
            <person name="Billington K."/>
            <person name="Browne H."/>
            <person name="Dunn M."/>
            <person name="Hung S."/>
            <person name="Kawahara F."/>
            <person name="Miranda-Saavedra D."/>
            <person name="Mourier T."/>
            <person name="Nagra H."/>
            <person name="Otto T.D."/>
            <person name="Rawlings N."/>
            <person name="Sanchez A."/>
            <person name="Sanders M."/>
            <person name="Subramaniam C."/>
            <person name="Tay Y."/>
            <person name="Dear P."/>
            <person name="Doerig C."/>
            <person name="Gruber A."/>
            <person name="Parkinson J."/>
            <person name="Shirley M."/>
            <person name="Wan K.L."/>
            <person name="Berriman M."/>
            <person name="Tomley F."/>
            <person name="Pain A."/>
        </authorList>
    </citation>
    <scope>NUCLEOTIDE SEQUENCE [LARGE SCALE GENOMIC DNA]</scope>
    <source>
        <strain evidence="2">Weybridge</strain>
    </source>
</reference>
<keyword evidence="3" id="KW-1185">Reference proteome</keyword>
<evidence type="ECO:0000313" key="2">
    <source>
        <dbReference type="EMBL" id="CDJ57034.1"/>
    </source>
</evidence>
<proteinExistence type="predicted"/>
<dbReference type="GeneID" id="25336833"/>
<dbReference type="Proteomes" id="UP000030763">
    <property type="component" value="Unassembled WGS sequence"/>
</dbReference>
<dbReference type="PANTHER" id="PTHR10666">
    <property type="entry name" value="UBIQUITIN"/>
    <property type="match status" value="1"/>
</dbReference>
<gene>
    <name evidence="2" type="ORF">EMWEY_00028470</name>
</gene>
<sequence>MNGKLITLEDLNPNSTVLQLKQQLQQREGLNPDQQRLIVGGRHMKDEDTLESYNLTDKTVIHLVLRLRGDSSSAVQRAHAAY</sequence>
<dbReference type="InterPro" id="IPR000626">
    <property type="entry name" value="Ubiquitin-like_dom"/>
</dbReference>
<dbReference type="PROSITE" id="PS50053">
    <property type="entry name" value="UBIQUITIN_2"/>
    <property type="match status" value="1"/>
</dbReference>
<name>U6M3P5_EIMMA</name>
<dbReference type="InterPro" id="IPR019956">
    <property type="entry name" value="Ubiquitin_dom"/>
</dbReference>
<accession>U6M3P5</accession>
<dbReference type="SMART" id="SM00213">
    <property type="entry name" value="UBQ"/>
    <property type="match status" value="1"/>
</dbReference>
<dbReference type="AlphaFoldDB" id="U6M3P5"/>
<dbReference type="OrthoDB" id="1043111at2759"/>
<dbReference type="RefSeq" id="XP_013333684.1">
    <property type="nucleotide sequence ID" value="XM_013478230.1"/>
</dbReference>
<dbReference type="Gene3D" id="3.10.20.90">
    <property type="entry name" value="Phosphatidylinositol 3-kinase Catalytic Subunit, Chain A, domain 1"/>
    <property type="match status" value="1"/>
</dbReference>
<reference evidence="2" key="2">
    <citation type="submission" date="2013-10" db="EMBL/GenBank/DDBJ databases">
        <authorList>
            <person name="Aslett M."/>
        </authorList>
    </citation>
    <scope>NUCLEOTIDE SEQUENCE [LARGE SCALE GENOMIC DNA]</scope>
    <source>
        <strain evidence="2">Weybridge</strain>
    </source>
</reference>
<dbReference type="PRINTS" id="PR00348">
    <property type="entry name" value="UBIQUITIN"/>
</dbReference>
<dbReference type="EMBL" id="HG719201">
    <property type="protein sequence ID" value="CDJ57034.1"/>
    <property type="molecule type" value="Genomic_DNA"/>
</dbReference>
<organism evidence="2 3">
    <name type="scientific">Eimeria maxima</name>
    <name type="common">Coccidian parasite</name>
    <dbReference type="NCBI Taxonomy" id="5804"/>
    <lineage>
        <taxon>Eukaryota</taxon>
        <taxon>Sar</taxon>
        <taxon>Alveolata</taxon>
        <taxon>Apicomplexa</taxon>
        <taxon>Conoidasida</taxon>
        <taxon>Coccidia</taxon>
        <taxon>Eucoccidiorida</taxon>
        <taxon>Eimeriorina</taxon>
        <taxon>Eimeriidae</taxon>
        <taxon>Eimeria</taxon>
    </lineage>
</organism>
<dbReference type="InterPro" id="IPR050158">
    <property type="entry name" value="Ubiquitin_ubiquitin-like"/>
</dbReference>
<dbReference type="VEuPathDB" id="ToxoDB:EMWEY_00028470"/>
<dbReference type="SUPFAM" id="SSF54236">
    <property type="entry name" value="Ubiquitin-like"/>
    <property type="match status" value="1"/>
</dbReference>
<evidence type="ECO:0000259" key="1">
    <source>
        <dbReference type="PROSITE" id="PS50053"/>
    </source>
</evidence>
<protein>
    <submittedName>
        <fullName evidence="2">GM14032, related</fullName>
    </submittedName>
</protein>
<evidence type="ECO:0000313" key="3">
    <source>
        <dbReference type="Proteomes" id="UP000030763"/>
    </source>
</evidence>
<dbReference type="Pfam" id="PF00240">
    <property type="entry name" value="ubiquitin"/>
    <property type="match status" value="1"/>
</dbReference>
<dbReference type="InterPro" id="IPR029071">
    <property type="entry name" value="Ubiquitin-like_domsf"/>
</dbReference>
<feature type="domain" description="Ubiquitin-like" evidence="1">
    <location>
        <begin position="10"/>
        <end position="70"/>
    </location>
</feature>